<name>A0A7Y2RDN8_9GAMM</name>
<reference evidence="1 2" key="1">
    <citation type="submission" date="2020-04" db="EMBL/GenBank/DDBJ databases">
        <title>Acinetobacter Taxon 24.</title>
        <authorList>
            <person name="Nemec A."/>
            <person name="Radolfova-Krizova L."/>
            <person name="Higgins P.G."/>
            <person name="Spanelova P."/>
        </authorList>
    </citation>
    <scope>NUCLEOTIDE SEQUENCE [LARGE SCALE GENOMIC DNA]</scope>
    <source>
        <strain evidence="1 2">ANC 5380</strain>
    </source>
</reference>
<dbReference type="EMBL" id="JABERL010000005">
    <property type="protein sequence ID" value="NNH76496.1"/>
    <property type="molecule type" value="Genomic_DNA"/>
</dbReference>
<dbReference type="RefSeq" id="WP_171539699.1">
    <property type="nucleotide sequence ID" value="NZ_JABERL010000005.1"/>
</dbReference>
<protein>
    <submittedName>
        <fullName evidence="1">Uncharacterized protein</fullName>
    </submittedName>
</protein>
<gene>
    <name evidence="1" type="ORF">HLH17_02110</name>
</gene>
<dbReference type="Proteomes" id="UP000569202">
    <property type="component" value="Unassembled WGS sequence"/>
</dbReference>
<comment type="caution">
    <text evidence="1">The sequence shown here is derived from an EMBL/GenBank/DDBJ whole genome shotgun (WGS) entry which is preliminary data.</text>
</comment>
<sequence>MGGFFDFFKFKKKQLEAVEVNSVNQPSPTEIKLNKHYVLCGNVYRHADNSMPDLDQFLGLGFSVSDFAQYIHGVSQVDAQERLSSSLKAEKHVRQSAMARRMGINARKQLYSNPDKDLFSDLDNNDHNPDHVSRSMTPIILVSGGSLTDLTM</sequence>
<accession>A0A7Y2RDN8</accession>
<proteinExistence type="predicted"/>
<evidence type="ECO:0000313" key="1">
    <source>
        <dbReference type="EMBL" id="NNH76496.1"/>
    </source>
</evidence>
<dbReference type="AlphaFoldDB" id="A0A7Y2RDN8"/>
<evidence type="ECO:0000313" key="2">
    <source>
        <dbReference type="Proteomes" id="UP000569202"/>
    </source>
</evidence>
<organism evidence="1 2">
    <name type="scientific">Acinetobacter terrae</name>
    <dbReference type="NCBI Taxonomy" id="2731247"/>
    <lineage>
        <taxon>Bacteria</taxon>
        <taxon>Pseudomonadati</taxon>
        <taxon>Pseudomonadota</taxon>
        <taxon>Gammaproteobacteria</taxon>
        <taxon>Moraxellales</taxon>
        <taxon>Moraxellaceae</taxon>
        <taxon>Acinetobacter</taxon>
        <taxon>Acinetobacter Taxon 24</taxon>
    </lineage>
</organism>